<gene>
    <name evidence="3" type="ORF">RDT67_28925</name>
</gene>
<evidence type="ECO:0000313" key="4">
    <source>
        <dbReference type="Proteomes" id="UP001224622"/>
    </source>
</evidence>
<evidence type="ECO:0000313" key="3">
    <source>
        <dbReference type="EMBL" id="MDQ9130426.1"/>
    </source>
</evidence>
<accession>A0AAJ1YIV0</accession>
<reference evidence="3" key="1">
    <citation type="submission" date="2023-08" db="EMBL/GenBank/DDBJ databases">
        <title>The Comparative Genomic Analysis of Yersiniaceae from Polar Regions.</title>
        <authorList>
            <person name="Goncharov A."/>
            <person name="Aslanov B."/>
            <person name="Kolodzhieva V."/>
            <person name="Azarov D."/>
            <person name="Mochov A."/>
            <person name="Lebedeva E."/>
        </authorList>
    </citation>
    <scope>NUCLEOTIDE SEQUENCE</scope>
    <source>
        <strain evidence="3">Vf</strain>
    </source>
</reference>
<comment type="caution">
    <text evidence="3">The sequence shown here is derived from an EMBL/GenBank/DDBJ whole genome shotgun (WGS) entry which is preliminary data.</text>
</comment>
<dbReference type="Pfam" id="PF09718">
    <property type="entry name" value="Tape_meas_lam_C"/>
    <property type="match status" value="1"/>
</dbReference>
<dbReference type="NCBIfam" id="TIGR01541">
    <property type="entry name" value="tape_meas_lam_C"/>
    <property type="match status" value="1"/>
</dbReference>
<evidence type="ECO:0000259" key="2">
    <source>
        <dbReference type="Pfam" id="PF09718"/>
    </source>
</evidence>
<dbReference type="Proteomes" id="UP001224622">
    <property type="component" value="Unassembled WGS sequence"/>
</dbReference>
<evidence type="ECO:0000256" key="1">
    <source>
        <dbReference type="SAM" id="Coils"/>
    </source>
</evidence>
<sequence length="413" mass="42980">AARTAEQYSQKIDNLNIAIAVQKVRAEQGEKAADLFAASHESGTKWTNEQRKAIEASAVELATWTQKADEAVRKQREMADALKDLTDAARKYRDEATASQQTRGMGQRQRDQFDERQQVLRIYDKSDKGTAAVAAKIAALDALDMKYKAAKAAEADWMGGVSAGLADWVDEASDYAGQAADATKNAMGGMVNNITDMLNGNKASWKDWSISVLKEIEKVLVNAALVNTIKSMGGGGGILGALGGIFGGGAAASGAASSAGSASVGAMGLSTSFAAYDLGGFTGLGAKYEPAGVVHKGEFVFTKEATERIGVENLYGMMRGYADGGLVSPSPGSSAGVRALTASQPLSPGALGGGSPLVNVVINIDGNGNVDTQATEDWGAFGKQMGSIAAQESQKVINRNLMPGMPIWKAIKG</sequence>
<feature type="non-terminal residue" evidence="3">
    <location>
        <position position="1"/>
    </location>
</feature>
<dbReference type="AlphaFoldDB" id="A0AAJ1YIV0"/>
<keyword evidence="1" id="KW-0175">Coiled coil</keyword>
<dbReference type="InterPro" id="IPR006431">
    <property type="entry name" value="Phage_tape_meas_C"/>
</dbReference>
<organism evidence="3 4">
    <name type="scientific">Serratia fonticola</name>
    <dbReference type="NCBI Taxonomy" id="47917"/>
    <lineage>
        <taxon>Bacteria</taxon>
        <taxon>Pseudomonadati</taxon>
        <taxon>Pseudomonadota</taxon>
        <taxon>Gammaproteobacteria</taxon>
        <taxon>Enterobacterales</taxon>
        <taxon>Yersiniaceae</taxon>
        <taxon>Serratia</taxon>
    </lineage>
</organism>
<dbReference type="EMBL" id="JAVIGA010000069">
    <property type="protein sequence ID" value="MDQ9130426.1"/>
    <property type="molecule type" value="Genomic_DNA"/>
</dbReference>
<dbReference type="RefSeq" id="WP_309048745.1">
    <property type="nucleotide sequence ID" value="NZ_JAVIGA010000069.1"/>
</dbReference>
<protein>
    <submittedName>
        <fullName evidence="3">Phage tail tape measure protein</fullName>
    </submittedName>
</protein>
<feature type="domain" description="Bacteriophage tail tape measure C-terminal" evidence="2">
    <location>
        <begin position="156"/>
        <end position="229"/>
    </location>
</feature>
<feature type="coiled-coil region" evidence="1">
    <location>
        <begin position="75"/>
        <end position="102"/>
    </location>
</feature>
<name>A0AAJ1YIV0_SERFO</name>
<proteinExistence type="predicted"/>